<comment type="caution">
    <text evidence="6">The sequence shown here is derived from an EMBL/GenBank/DDBJ whole genome shotgun (WGS) entry which is preliminary data.</text>
</comment>
<dbReference type="SUPFAM" id="SSF46689">
    <property type="entry name" value="Homeodomain-like"/>
    <property type="match status" value="1"/>
</dbReference>
<proteinExistence type="predicted"/>
<gene>
    <name evidence="6" type="ORF">RM698_22855</name>
</gene>
<dbReference type="EMBL" id="JAVRET010000062">
    <property type="protein sequence ID" value="MDT0411874.1"/>
    <property type="molecule type" value="Genomic_DNA"/>
</dbReference>
<dbReference type="SUPFAM" id="SSF48498">
    <property type="entry name" value="Tetracyclin repressor-like, C-terminal domain"/>
    <property type="match status" value="1"/>
</dbReference>
<dbReference type="PANTHER" id="PTHR47506:SF3">
    <property type="entry name" value="HTH-TYPE TRANSCRIPTIONAL REGULATOR LMRA"/>
    <property type="match status" value="1"/>
</dbReference>
<reference evidence="7" key="1">
    <citation type="submission" date="2023-07" db="EMBL/GenBank/DDBJ databases">
        <title>30 novel species of actinomycetes from the DSMZ collection.</title>
        <authorList>
            <person name="Nouioui I."/>
        </authorList>
    </citation>
    <scope>NUCLEOTIDE SEQUENCE [LARGE SCALE GENOMIC DNA]</scope>
    <source>
        <strain evidence="7">DSM 41979</strain>
    </source>
</reference>
<keyword evidence="2 4" id="KW-0238">DNA-binding</keyword>
<keyword evidence="1" id="KW-0805">Transcription regulation</keyword>
<evidence type="ECO:0000256" key="4">
    <source>
        <dbReference type="PROSITE-ProRule" id="PRU00335"/>
    </source>
</evidence>
<dbReference type="Pfam" id="PF21993">
    <property type="entry name" value="TetR_C_13_2"/>
    <property type="match status" value="1"/>
</dbReference>
<evidence type="ECO:0000256" key="3">
    <source>
        <dbReference type="ARBA" id="ARBA00023163"/>
    </source>
</evidence>
<dbReference type="PROSITE" id="PS50977">
    <property type="entry name" value="HTH_TETR_2"/>
    <property type="match status" value="1"/>
</dbReference>
<dbReference type="InterPro" id="IPR009057">
    <property type="entry name" value="Homeodomain-like_sf"/>
</dbReference>
<keyword evidence="7" id="KW-1185">Reference proteome</keyword>
<evidence type="ECO:0000313" key="7">
    <source>
        <dbReference type="Proteomes" id="UP001183610"/>
    </source>
</evidence>
<feature type="DNA-binding region" description="H-T-H motif" evidence="4">
    <location>
        <begin position="24"/>
        <end position="43"/>
    </location>
</feature>
<dbReference type="RefSeq" id="WP_029397156.1">
    <property type="nucleotide sequence ID" value="NZ_JAVRET010000062.1"/>
</dbReference>
<dbReference type="Pfam" id="PF00440">
    <property type="entry name" value="TetR_N"/>
    <property type="match status" value="1"/>
</dbReference>
<evidence type="ECO:0000259" key="5">
    <source>
        <dbReference type="PROSITE" id="PS50977"/>
    </source>
</evidence>
<dbReference type="PANTHER" id="PTHR47506">
    <property type="entry name" value="TRANSCRIPTIONAL REGULATORY PROTEIN"/>
    <property type="match status" value="1"/>
</dbReference>
<dbReference type="InterPro" id="IPR001647">
    <property type="entry name" value="HTH_TetR"/>
</dbReference>
<dbReference type="Gene3D" id="1.10.357.10">
    <property type="entry name" value="Tetracycline Repressor, domain 2"/>
    <property type="match status" value="1"/>
</dbReference>
<accession>A0ABU2R701</accession>
<dbReference type="InterPro" id="IPR054156">
    <property type="entry name" value="YxaF_TetR_C"/>
</dbReference>
<feature type="domain" description="HTH tetR-type" evidence="5">
    <location>
        <begin position="1"/>
        <end position="61"/>
    </location>
</feature>
<dbReference type="Proteomes" id="UP001183610">
    <property type="component" value="Unassembled WGS sequence"/>
</dbReference>
<keyword evidence="3" id="KW-0804">Transcription</keyword>
<protein>
    <submittedName>
        <fullName evidence="6">TetR/AcrR family transcriptional regulator</fullName>
    </submittedName>
</protein>
<sequence length="196" mass="21004">MRTDERITRAMGELLRRQGYAATGINALARAAEAPTGSLYHHFRGGKREIAAAALRQTGAVYIELLPLLLDPYEDLAEGIEAALAQAGENMRDTGWANMCPVGSVTAEVADVEPELRAVSAEVMRDWLDKGTAYFARRGLTAEAAREFTHAVLAALEGAFVLARALHTLDPFHAAGRALAAHVRALARAEDAAVRG</sequence>
<evidence type="ECO:0000313" key="6">
    <source>
        <dbReference type="EMBL" id="MDT0411874.1"/>
    </source>
</evidence>
<evidence type="ECO:0000256" key="2">
    <source>
        <dbReference type="ARBA" id="ARBA00023125"/>
    </source>
</evidence>
<organism evidence="6 7">
    <name type="scientific">Streptomyces evansiae</name>
    <dbReference type="NCBI Taxonomy" id="3075535"/>
    <lineage>
        <taxon>Bacteria</taxon>
        <taxon>Bacillati</taxon>
        <taxon>Actinomycetota</taxon>
        <taxon>Actinomycetes</taxon>
        <taxon>Kitasatosporales</taxon>
        <taxon>Streptomycetaceae</taxon>
        <taxon>Streptomyces</taxon>
    </lineage>
</organism>
<name>A0ABU2R701_9ACTN</name>
<evidence type="ECO:0000256" key="1">
    <source>
        <dbReference type="ARBA" id="ARBA00023015"/>
    </source>
</evidence>
<dbReference type="InterPro" id="IPR036271">
    <property type="entry name" value="Tet_transcr_reg_TetR-rel_C_sf"/>
</dbReference>